<dbReference type="RefSeq" id="WP_309867836.1">
    <property type="nucleotide sequence ID" value="NZ_JAVDQG010000007.1"/>
</dbReference>
<gene>
    <name evidence="2" type="ORF">JOE21_003085</name>
</gene>
<reference evidence="2 3" key="1">
    <citation type="submission" date="2023-07" db="EMBL/GenBank/DDBJ databases">
        <title>Genomic Encyclopedia of Type Strains, Phase IV (KMG-IV): sequencing the most valuable type-strain genomes for metagenomic binning, comparative biology and taxonomic classification.</title>
        <authorList>
            <person name="Goeker M."/>
        </authorList>
    </citation>
    <scope>NUCLEOTIDE SEQUENCE [LARGE SCALE GENOMIC DNA]</scope>
    <source>
        <strain evidence="2 3">DSM 45903</strain>
    </source>
</reference>
<proteinExistence type="predicted"/>
<keyword evidence="3" id="KW-1185">Reference proteome</keyword>
<feature type="region of interest" description="Disordered" evidence="1">
    <location>
        <begin position="205"/>
        <end position="268"/>
    </location>
</feature>
<feature type="compositionally biased region" description="Polar residues" evidence="1">
    <location>
        <begin position="255"/>
        <end position="268"/>
    </location>
</feature>
<sequence>MQDAKRRAIIFLILALGLAAIAGFMFMQKVSAVDSRLGNHATVYVAAKDISSREPLSSEHFKEVKVPVQYVQESAVTDLNQIQLGDYPYSIDRLISISPMEEGDLLTRNILKSQSFLTANDKRMVTLAQSDRVKFDGSLEVNDRVDIVVSNRSNGNVKTSVFMRDVPVVAMTGDGKGIGLEMTLKEAEKLIHEENFAVSIRVLKAPSEGSKKRRSSDQEKEGNEQQGAPPSTEDGSQQNENHPHTSPSDEGDTVDPNNSNGENQDSGL</sequence>
<organism evidence="2 3">
    <name type="scientific">Desmospora profundinema</name>
    <dbReference type="NCBI Taxonomy" id="1571184"/>
    <lineage>
        <taxon>Bacteria</taxon>
        <taxon>Bacillati</taxon>
        <taxon>Bacillota</taxon>
        <taxon>Bacilli</taxon>
        <taxon>Bacillales</taxon>
        <taxon>Thermoactinomycetaceae</taxon>
        <taxon>Desmospora</taxon>
    </lineage>
</organism>
<evidence type="ECO:0000256" key="1">
    <source>
        <dbReference type="SAM" id="MobiDB-lite"/>
    </source>
</evidence>
<name>A0ABU1IRM3_9BACL</name>
<comment type="caution">
    <text evidence="2">The sequence shown here is derived from an EMBL/GenBank/DDBJ whole genome shotgun (WGS) entry which is preliminary data.</text>
</comment>
<dbReference type="Proteomes" id="UP001185012">
    <property type="component" value="Unassembled WGS sequence"/>
</dbReference>
<feature type="compositionally biased region" description="Polar residues" evidence="1">
    <location>
        <begin position="224"/>
        <end position="248"/>
    </location>
</feature>
<evidence type="ECO:0000313" key="2">
    <source>
        <dbReference type="EMBL" id="MDR6227073.1"/>
    </source>
</evidence>
<protein>
    <submittedName>
        <fullName evidence="2">Pilus assembly protein CpaB</fullName>
    </submittedName>
</protein>
<evidence type="ECO:0000313" key="3">
    <source>
        <dbReference type="Proteomes" id="UP001185012"/>
    </source>
</evidence>
<accession>A0ABU1IRM3</accession>
<dbReference type="CDD" id="cd11614">
    <property type="entry name" value="SAF_CpaB_FlgA_like"/>
    <property type="match status" value="1"/>
</dbReference>
<dbReference type="EMBL" id="JAVDQG010000007">
    <property type="protein sequence ID" value="MDR6227073.1"/>
    <property type="molecule type" value="Genomic_DNA"/>
</dbReference>